<sequence>MISCVVPFVYNGSLCVCQQNYIFNGQFCINLPQQLDLINTSIVYFNVSINDIELQLDQLTQNIDNINNKVQNIQANNSQLQLLNQTISDKIEANKQFMLNNLAILDQRILNNSTQLYSAIQANVSSLKTQINTSVQSLNASVLNLNQSLINSTSQLNQSIQLTNANLVGNMTLANNSMNALFNQSEMHIQGNISAVNLQQQNNLAILDQRILNNSTQLYSAIYANVSSLKTQINTSVQSLNASVLNLNQSLINSTSQLNQSIQLTNANLVGNMTLANNSMNALFNQSEMHIQGNISAVNLQQQNNLAILDQRILNNSTQLYSAIYANVSSLKTQINTSVQSLNASVLNLNQSLINSTSQLNQSIQLTNANLVGNMTLANNSMNALFNQSEMHIQGNISNLDNYIYRNNSNLLNIINSGFNNIDIFLSQINQSLTLKDQQISQLVSQLNYIQTIILNTNEQELWFTCQQQLYTFKTFDISTITHNVTGSNTSSQSIFDQQIVQNALINIQSFSSNTTLFNQQNVLLNIKIQLNNIIFDTCVLLSSSDSIQINQMSIISASSTNIFINSGKTLGLIQNITTQSNITNLQVNVQVSSNSQGAISLINTLDGQVDIKGYQILGTYFSKSTIAMGIRNVLKDSSVCFNYIQINPKQFTVGNETSLLISVINGGNVQMSHISITIGNQLEENIFCDTTITTTSTNPMRYGGIITIMNNSVSKIFDLSINMFEKVTTQFINKSGQLLGYVNSSKTQLFMICISENIQSNSNSTFYMFGVIGYHSGDFQLNQLSAEYIMNYGIYSVFGLLGFVNGTSANLINMLVSVQTGQNKGVQAAAVASILGADTQYIQNISVYNSYITAQSLVGLVASCIYQGNVQQINVVSSYICAASLNYSALAGSIFGETVDTIQLQTSIVNNITVASYSTQTWAISGGVIADTHENPTILKQVSVQESVLQASGPVTKAVSASGLIAFLYNATIQISNTHVKNMNMTVDSATNSIFCSGFLASISNTTITITSSKVQTIQINIWGTQQFSGIILSNPGDNKFFPTSVFSEGYNTINGNVIQNCPLITNQSQRGC</sequence>
<protein>
    <submittedName>
        <fullName evidence="2">Uncharacterized protein</fullName>
    </submittedName>
</protein>
<accession>A0AA86VQX4</accession>
<dbReference type="AlphaFoldDB" id="A0AA86VQX4"/>
<feature type="coiled-coil region" evidence="1">
    <location>
        <begin position="49"/>
        <end position="83"/>
    </location>
</feature>
<reference evidence="3 4" key="2">
    <citation type="submission" date="2024-07" db="EMBL/GenBank/DDBJ databases">
        <authorList>
            <person name="Akdeniz Z."/>
        </authorList>
    </citation>
    <scope>NUCLEOTIDE SEQUENCE [LARGE SCALE GENOMIC DNA]</scope>
</reference>
<keyword evidence="4" id="KW-1185">Reference proteome</keyword>
<name>A0AA86VQX4_9EUKA</name>
<dbReference type="Proteomes" id="UP001642409">
    <property type="component" value="Unassembled WGS sequence"/>
</dbReference>
<evidence type="ECO:0000313" key="4">
    <source>
        <dbReference type="Proteomes" id="UP001642409"/>
    </source>
</evidence>
<evidence type="ECO:0000256" key="1">
    <source>
        <dbReference type="SAM" id="Coils"/>
    </source>
</evidence>
<comment type="caution">
    <text evidence="2">The sequence shown here is derived from an EMBL/GenBank/DDBJ whole genome shotgun (WGS) entry which is preliminary data.</text>
</comment>
<keyword evidence="1" id="KW-0175">Coiled coil</keyword>
<organism evidence="2">
    <name type="scientific">Hexamita inflata</name>
    <dbReference type="NCBI Taxonomy" id="28002"/>
    <lineage>
        <taxon>Eukaryota</taxon>
        <taxon>Metamonada</taxon>
        <taxon>Diplomonadida</taxon>
        <taxon>Hexamitidae</taxon>
        <taxon>Hexamitinae</taxon>
        <taxon>Hexamita</taxon>
    </lineage>
</organism>
<evidence type="ECO:0000313" key="3">
    <source>
        <dbReference type="EMBL" id="CAL6112111.1"/>
    </source>
</evidence>
<evidence type="ECO:0000313" key="2">
    <source>
        <dbReference type="EMBL" id="CAI9974083.1"/>
    </source>
</evidence>
<dbReference type="EMBL" id="CATOUU010001138">
    <property type="protein sequence ID" value="CAI9974083.1"/>
    <property type="molecule type" value="Genomic_DNA"/>
</dbReference>
<gene>
    <name evidence="2" type="ORF">HINF_LOCUS61728</name>
    <name evidence="3" type="ORF">HINF_LOCUS76885</name>
</gene>
<dbReference type="EMBL" id="CAXDID020000731">
    <property type="protein sequence ID" value="CAL6112111.1"/>
    <property type="molecule type" value="Genomic_DNA"/>
</dbReference>
<reference evidence="2" key="1">
    <citation type="submission" date="2023-06" db="EMBL/GenBank/DDBJ databases">
        <authorList>
            <person name="Kurt Z."/>
        </authorList>
    </citation>
    <scope>NUCLEOTIDE SEQUENCE</scope>
</reference>
<proteinExistence type="predicted"/>